<feature type="signal peptide" evidence="2">
    <location>
        <begin position="1"/>
        <end position="22"/>
    </location>
</feature>
<name>A0ABY4DC81_9BACT</name>
<feature type="chain" id="PRO_5047311730" evidence="2">
    <location>
        <begin position="23"/>
        <end position="124"/>
    </location>
</feature>
<feature type="region of interest" description="Disordered" evidence="1">
    <location>
        <begin position="91"/>
        <end position="124"/>
    </location>
</feature>
<evidence type="ECO:0000313" key="3">
    <source>
        <dbReference type="EMBL" id="UOG77693.1"/>
    </source>
</evidence>
<evidence type="ECO:0000256" key="1">
    <source>
        <dbReference type="SAM" id="MobiDB-lite"/>
    </source>
</evidence>
<accession>A0ABY4DC81</accession>
<dbReference type="RefSeq" id="WP_243803555.1">
    <property type="nucleotide sequence ID" value="NZ_CP094675.1"/>
</dbReference>
<evidence type="ECO:0000256" key="2">
    <source>
        <dbReference type="SAM" id="SignalP"/>
    </source>
</evidence>
<proteinExistence type="predicted"/>
<sequence>MKIYLVVASLAAALLIQAEVQAKMPDLHIELVALDDTTKIHVIEGLFLHTPAGTALHVQAAPMPEAMVRVEYSEPPRYDYRQARRVGRRYERARRYYRRQNRRDNRDLRQDNGRSRAMKNGTRS</sequence>
<dbReference type="Proteomes" id="UP000831113">
    <property type="component" value="Plasmid unnamed6"/>
</dbReference>
<dbReference type="EMBL" id="CP094675">
    <property type="protein sequence ID" value="UOG77693.1"/>
    <property type="molecule type" value="Genomic_DNA"/>
</dbReference>
<reference evidence="3 4" key="1">
    <citation type="submission" date="2022-03" db="EMBL/GenBank/DDBJ databases">
        <title>Hymenobactersp. isolated from the air.</title>
        <authorList>
            <person name="Won M."/>
            <person name="Kwon S.-W."/>
        </authorList>
    </citation>
    <scope>NUCLEOTIDE SEQUENCE [LARGE SCALE GENOMIC DNA]</scope>
    <source>
        <strain evidence="3 4">KACC 21982</strain>
        <plasmid evidence="3 4">unnamed6</plasmid>
    </source>
</reference>
<gene>
    <name evidence="3" type="ORF">MTX78_25130</name>
</gene>
<geneLocation type="plasmid" evidence="3 4">
    <name>unnamed6</name>
</geneLocation>
<keyword evidence="3" id="KW-0614">Plasmid</keyword>
<evidence type="ECO:0000313" key="4">
    <source>
        <dbReference type="Proteomes" id="UP000831113"/>
    </source>
</evidence>
<keyword evidence="4" id="KW-1185">Reference proteome</keyword>
<keyword evidence="2" id="KW-0732">Signal</keyword>
<protein>
    <submittedName>
        <fullName evidence="3">Uncharacterized protein</fullName>
    </submittedName>
</protein>
<organism evidence="3 4">
    <name type="scientific">Hymenobacter tibetensis</name>
    <dbReference type="NCBI Taxonomy" id="497967"/>
    <lineage>
        <taxon>Bacteria</taxon>
        <taxon>Pseudomonadati</taxon>
        <taxon>Bacteroidota</taxon>
        <taxon>Cytophagia</taxon>
        <taxon>Cytophagales</taxon>
        <taxon>Hymenobacteraceae</taxon>
        <taxon>Hymenobacter</taxon>
    </lineage>
</organism>
<feature type="compositionally biased region" description="Basic and acidic residues" evidence="1">
    <location>
        <begin position="102"/>
        <end position="114"/>
    </location>
</feature>